<evidence type="ECO:0000313" key="3">
    <source>
        <dbReference type="Proteomes" id="UP000238327"/>
    </source>
</evidence>
<organism evidence="2 3">
    <name type="scientific">Ectopseudomonas mendocina</name>
    <name type="common">Pseudomonas mendocina</name>
    <dbReference type="NCBI Taxonomy" id="300"/>
    <lineage>
        <taxon>Bacteria</taxon>
        <taxon>Pseudomonadati</taxon>
        <taxon>Pseudomonadota</taxon>
        <taxon>Gammaproteobacteria</taxon>
        <taxon>Pseudomonadales</taxon>
        <taxon>Pseudomonadaceae</taxon>
        <taxon>Ectopseudomonas</taxon>
    </lineage>
</organism>
<name>A0A2R3QLV2_ECTME</name>
<dbReference type="Proteomes" id="UP000238327">
    <property type="component" value="Chromosome"/>
</dbReference>
<protein>
    <submittedName>
        <fullName evidence="2">DUF2892 domain-containing protein</fullName>
    </submittedName>
</protein>
<dbReference type="RefSeq" id="WP_106737591.1">
    <property type="nucleotide sequence ID" value="NZ_CP027657.1"/>
</dbReference>
<proteinExistence type="predicted"/>
<evidence type="ECO:0000259" key="1">
    <source>
        <dbReference type="Pfam" id="PF11127"/>
    </source>
</evidence>
<gene>
    <name evidence="2" type="ORF">C7A17_08320</name>
</gene>
<accession>A0A2R3QLV2</accession>
<feature type="domain" description="Inner membrane protein YgaP-like transmembrane" evidence="1">
    <location>
        <begin position="1"/>
        <end position="24"/>
    </location>
</feature>
<dbReference type="AlphaFoldDB" id="A0A2R3QLV2"/>
<dbReference type="InterPro" id="IPR021309">
    <property type="entry name" value="YgaP-like_TM"/>
</dbReference>
<evidence type="ECO:0000313" key="2">
    <source>
        <dbReference type="EMBL" id="AVO52769.1"/>
    </source>
</evidence>
<sequence>MKSNVGTLDRSPRIAVGLILIALRLATGTFRYCPAYPLPGIDTCTRKS</sequence>
<reference evidence="2 3" key="1">
    <citation type="submission" date="2018-03" db="EMBL/GenBank/DDBJ databases">
        <title>Complete genome sequence and methylome analysis of Pseudomonas mendocina NEB 698.</title>
        <authorList>
            <person name="Morgan R.D."/>
        </authorList>
    </citation>
    <scope>NUCLEOTIDE SEQUENCE [LARGE SCALE GENOMIC DNA]</scope>
    <source>
        <strain evidence="2 3">NEB698</strain>
    </source>
</reference>
<dbReference type="Pfam" id="PF11127">
    <property type="entry name" value="YgaP-like_TM"/>
    <property type="match status" value="1"/>
</dbReference>
<dbReference type="EMBL" id="CP027657">
    <property type="protein sequence ID" value="AVO52769.1"/>
    <property type="molecule type" value="Genomic_DNA"/>
</dbReference>
<dbReference type="OrthoDB" id="9804804at2"/>